<organism evidence="3 4">
    <name type="scientific">Coemansia biformis</name>
    <dbReference type="NCBI Taxonomy" id="1286918"/>
    <lineage>
        <taxon>Eukaryota</taxon>
        <taxon>Fungi</taxon>
        <taxon>Fungi incertae sedis</taxon>
        <taxon>Zoopagomycota</taxon>
        <taxon>Kickxellomycotina</taxon>
        <taxon>Kickxellomycetes</taxon>
        <taxon>Kickxellales</taxon>
        <taxon>Kickxellaceae</taxon>
        <taxon>Coemansia</taxon>
    </lineage>
</organism>
<gene>
    <name evidence="3" type="ORF">LPJ61_006666</name>
</gene>
<dbReference type="OrthoDB" id="5588474at2759"/>
<dbReference type="SMART" id="SM00233">
    <property type="entry name" value="PH"/>
    <property type="match status" value="1"/>
</dbReference>
<dbReference type="InterPro" id="IPR011993">
    <property type="entry name" value="PH-like_dom_sf"/>
</dbReference>
<protein>
    <recommendedName>
        <fullName evidence="2">PH domain-containing protein</fullName>
    </recommendedName>
</protein>
<dbReference type="Proteomes" id="UP001143981">
    <property type="component" value="Unassembled WGS sequence"/>
</dbReference>
<feature type="region of interest" description="Disordered" evidence="1">
    <location>
        <begin position="28"/>
        <end position="59"/>
    </location>
</feature>
<accession>A0A9W7XS91</accession>
<feature type="domain" description="PH" evidence="2">
    <location>
        <begin position="229"/>
        <end position="378"/>
    </location>
</feature>
<feature type="region of interest" description="Disordered" evidence="1">
    <location>
        <begin position="386"/>
        <end position="417"/>
    </location>
</feature>
<comment type="caution">
    <text evidence="3">The sequence shown here is derived from an EMBL/GenBank/DDBJ whole genome shotgun (WGS) entry which is preliminary data.</text>
</comment>
<dbReference type="AlphaFoldDB" id="A0A9W7XS91"/>
<name>A0A9W7XS91_9FUNG</name>
<dbReference type="EMBL" id="JANBOI010003521">
    <property type="protein sequence ID" value="KAJ1718371.1"/>
    <property type="molecule type" value="Genomic_DNA"/>
</dbReference>
<sequence>MPVIGGHKTLASLLHLSSSNKADGRAAFSPYTGSLSDNGGAREPGSTAQPGADSRLSTPASLSLGTSITLNIRYVARDMWRKVTFPPGITVTQARDICMLRFNVWQQTLANNEALEPAVAAAAAGDREQHQHQQPAFVGTRRDVAGAISPGGGATAGFTSYSGGGGGGGGGAQGQSELREQYGLFWTSAGHWLESDEMLSAYPLRKSEVLELQHIVDFIPLLPHEFRFSYAEGYLYHLRPGGSRAGWQLCWTVLRGCVLRLHRQKGQQDPDFEIDLSHPFRLTDQDGRSWPRNSSKNSGAADAAAIQSLIESLPGDPASDASGGSGGGGVFVVQTLAGNSSTATLQQPDARHTHAFRSCNVFDYDTWHRALRHMATSAAAGGVGSSMSASASISGASNTSNGGMHPLDAAGPAAGHG</sequence>
<evidence type="ECO:0000313" key="3">
    <source>
        <dbReference type="EMBL" id="KAJ1718371.1"/>
    </source>
</evidence>
<feature type="non-terminal residue" evidence="3">
    <location>
        <position position="417"/>
    </location>
</feature>
<dbReference type="SUPFAM" id="SSF50729">
    <property type="entry name" value="PH domain-like"/>
    <property type="match status" value="1"/>
</dbReference>
<evidence type="ECO:0000259" key="2">
    <source>
        <dbReference type="SMART" id="SM00233"/>
    </source>
</evidence>
<dbReference type="Gene3D" id="2.30.29.30">
    <property type="entry name" value="Pleckstrin-homology domain (PH domain)/Phosphotyrosine-binding domain (PTB)"/>
    <property type="match status" value="1"/>
</dbReference>
<feature type="compositionally biased region" description="Low complexity" evidence="1">
    <location>
        <begin position="386"/>
        <end position="403"/>
    </location>
</feature>
<keyword evidence="4" id="KW-1185">Reference proteome</keyword>
<dbReference type="InterPro" id="IPR001849">
    <property type="entry name" value="PH_domain"/>
</dbReference>
<reference evidence="3" key="1">
    <citation type="submission" date="2022-07" db="EMBL/GenBank/DDBJ databases">
        <title>Phylogenomic reconstructions and comparative analyses of Kickxellomycotina fungi.</title>
        <authorList>
            <person name="Reynolds N.K."/>
            <person name="Stajich J.E."/>
            <person name="Barry K."/>
            <person name="Grigoriev I.V."/>
            <person name="Crous P."/>
            <person name="Smith M.E."/>
        </authorList>
    </citation>
    <scope>NUCLEOTIDE SEQUENCE</scope>
    <source>
        <strain evidence="3">BCRC 34381</strain>
    </source>
</reference>
<proteinExistence type="predicted"/>
<evidence type="ECO:0000313" key="4">
    <source>
        <dbReference type="Proteomes" id="UP001143981"/>
    </source>
</evidence>
<evidence type="ECO:0000256" key="1">
    <source>
        <dbReference type="SAM" id="MobiDB-lite"/>
    </source>
</evidence>